<sequence>MFYHDTVIGTDSHRTMTGGLGVAGWGVGGTKANALSNIRIWSGNFTADTEVKIGLFKTNERMYPDIEDRVKVDEQLEKFKKVKGMFGMSMAILTREKKQPVKFFDYEITSKIASKMMKEQQVAKRERGPRNLNAANRGKRKVFEDDNEVELIEGVEEEDEEEFDEVTMVDDDQEDDSDIDLGDDED</sequence>
<dbReference type="Proteomes" id="UP001060215">
    <property type="component" value="Chromosome 15"/>
</dbReference>
<protein>
    <submittedName>
        <fullName evidence="1">Uncharacterized protein</fullName>
    </submittedName>
</protein>
<evidence type="ECO:0000313" key="2">
    <source>
        <dbReference type="Proteomes" id="UP001060215"/>
    </source>
</evidence>
<comment type="caution">
    <text evidence="1">The sequence shown here is derived from an EMBL/GenBank/DDBJ whole genome shotgun (WGS) entry which is preliminary data.</text>
</comment>
<gene>
    <name evidence="1" type="ORF">LOK49_LG14G00176</name>
</gene>
<evidence type="ECO:0000313" key="1">
    <source>
        <dbReference type="EMBL" id="KAI7986889.1"/>
    </source>
</evidence>
<proteinExistence type="predicted"/>
<reference evidence="1 2" key="1">
    <citation type="journal article" date="2022" name="Plant J.">
        <title>Chromosome-level genome of Camellia lanceoleosa provides a valuable resource for understanding genome evolution and self-incompatibility.</title>
        <authorList>
            <person name="Gong W."/>
            <person name="Xiao S."/>
            <person name="Wang L."/>
            <person name="Liao Z."/>
            <person name="Chang Y."/>
            <person name="Mo W."/>
            <person name="Hu G."/>
            <person name="Li W."/>
            <person name="Zhao G."/>
            <person name="Zhu H."/>
            <person name="Hu X."/>
            <person name="Ji K."/>
            <person name="Xiang X."/>
            <person name="Song Q."/>
            <person name="Yuan D."/>
            <person name="Jin S."/>
            <person name="Zhang L."/>
        </authorList>
    </citation>
    <scope>NUCLEOTIDE SEQUENCE [LARGE SCALE GENOMIC DNA]</scope>
    <source>
        <strain evidence="1">SQ_2022a</strain>
    </source>
</reference>
<organism evidence="1 2">
    <name type="scientific">Camellia lanceoleosa</name>
    <dbReference type="NCBI Taxonomy" id="1840588"/>
    <lineage>
        <taxon>Eukaryota</taxon>
        <taxon>Viridiplantae</taxon>
        <taxon>Streptophyta</taxon>
        <taxon>Embryophyta</taxon>
        <taxon>Tracheophyta</taxon>
        <taxon>Spermatophyta</taxon>
        <taxon>Magnoliopsida</taxon>
        <taxon>eudicotyledons</taxon>
        <taxon>Gunneridae</taxon>
        <taxon>Pentapetalae</taxon>
        <taxon>asterids</taxon>
        <taxon>Ericales</taxon>
        <taxon>Theaceae</taxon>
        <taxon>Camellia</taxon>
    </lineage>
</organism>
<keyword evidence="2" id="KW-1185">Reference proteome</keyword>
<dbReference type="EMBL" id="CM045772">
    <property type="protein sequence ID" value="KAI7986889.1"/>
    <property type="molecule type" value="Genomic_DNA"/>
</dbReference>
<accession>A0ACC0FDW8</accession>
<name>A0ACC0FDW8_9ERIC</name>